<dbReference type="GO" id="GO:0016829">
    <property type="term" value="F:lyase activity"/>
    <property type="evidence" value="ECO:0007669"/>
    <property type="project" value="UniProtKB-KW"/>
</dbReference>
<evidence type="ECO:0000313" key="2">
    <source>
        <dbReference type="EMBL" id="EGE78232.1"/>
    </source>
</evidence>
<dbReference type="HOGENOM" id="CLU_3068108_0_0_1"/>
<dbReference type="AlphaFoldDB" id="F2T507"/>
<feature type="compositionally biased region" description="Pro residues" evidence="1">
    <location>
        <begin position="31"/>
        <end position="40"/>
    </location>
</feature>
<protein>
    <submittedName>
        <fullName evidence="2">Urea hydro-lyase/cyanamide hydratase</fullName>
    </submittedName>
</protein>
<gene>
    <name evidence="2" type="ORF">BDDG_01169</name>
</gene>
<evidence type="ECO:0000256" key="1">
    <source>
        <dbReference type="SAM" id="MobiDB-lite"/>
    </source>
</evidence>
<dbReference type="Proteomes" id="UP000007802">
    <property type="component" value="Unassembled WGS sequence"/>
</dbReference>
<proteinExistence type="predicted"/>
<accession>F2T507</accession>
<keyword evidence="2" id="KW-0456">Lyase</keyword>
<dbReference type="OrthoDB" id="409121at2759"/>
<feature type="region of interest" description="Disordered" evidence="1">
    <location>
        <begin position="1"/>
        <end position="53"/>
    </location>
</feature>
<dbReference type="EMBL" id="GG749409">
    <property type="protein sequence ID" value="EGE78232.1"/>
    <property type="molecule type" value="Genomic_DNA"/>
</dbReference>
<reference evidence="2" key="1">
    <citation type="submission" date="2010-03" db="EMBL/GenBank/DDBJ databases">
        <title>Annotation of Blastomyces dermatitidis strain ATCC 18188.</title>
        <authorList>
            <consortium name="The Broad Institute Genome Sequencing Platform"/>
            <consortium name="Broad Institute Genome Sequencing Center for Infectious Disease."/>
            <person name="Cuomo C."/>
            <person name="Klein B."/>
            <person name="Sullivan T."/>
            <person name="Heitman J."/>
            <person name="Young S."/>
            <person name="Zeng Q."/>
            <person name="Gargeya S."/>
            <person name="Alvarado L."/>
            <person name="Berlin A.M."/>
            <person name="Chapman S.B."/>
            <person name="Chen Z."/>
            <person name="Freedman E."/>
            <person name="Gellesch M."/>
            <person name="Goldberg J."/>
            <person name="Griggs A."/>
            <person name="Gujja S."/>
            <person name="Heilman E."/>
            <person name="Heiman D."/>
            <person name="Howarth C."/>
            <person name="Mehta T."/>
            <person name="Neiman D."/>
            <person name="Pearson M."/>
            <person name="Roberts A."/>
            <person name="Saif S."/>
            <person name="Shea T."/>
            <person name="Shenoy N."/>
            <person name="Sisk P."/>
            <person name="Stolte C."/>
            <person name="Sykes S."/>
            <person name="White J."/>
            <person name="Yandava C."/>
            <person name="Haas B."/>
            <person name="Nusbaum C."/>
            <person name="Birren B."/>
        </authorList>
    </citation>
    <scope>NUCLEOTIDE SEQUENCE [LARGE SCALE GENOMIC DNA]</scope>
    <source>
        <strain evidence="2">ATCC 18188</strain>
    </source>
</reference>
<name>F2T507_AJEDA</name>
<organism evidence="2">
    <name type="scientific">Ajellomyces dermatitidis (strain ATCC 18188 / CBS 674.68)</name>
    <name type="common">Blastomyces dermatitidis</name>
    <dbReference type="NCBI Taxonomy" id="653446"/>
    <lineage>
        <taxon>Eukaryota</taxon>
        <taxon>Fungi</taxon>
        <taxon>Dikarya</taxon>
        <taxon>Ascomycota</taxon>
        <taxon>Pezizomycotina</taxon>
        <taxon>Eurotiomycetes</taxon>
        <taxon>Eurotiomycetidae</taxon>
        <taxon>Onygenales</taxon>
        <taxon>Ajellomycetaceae</taxon>
        <taxon>Blastomyces</taxon>
    </lineage>
</organism>
<sequence length="53" mass="5484">MSNPSDDPVTTHGFTAVPASVPALLTSTPEYPAPTTPAPPLSISDTPTPRRLL</sequence>